<dbReference type="InterPro" id="IPR029034">
    <property type="entry name" value="Cystine-knot_cytokine"/>
</dbReference>
<dbReference type="GO" id="GO:0045087">
    <property type="term" value="P:innate immune response"/>
    <property type="evidence" value="ECO:0007669"/>
    <property type="project" value="TreeGrafter"/>
</dbReference>
<gene>
    <name evidence="7" type="ORF">HPB51_029617</name>
</gene>
<dbReference type="AlphaFoldDB" id="A0A9J6CU14"/>
<dbReference type="EMBL" id="JABSTU010006855">
    <property type="protein sequence ID" value="KAH7931935.1"/>
    <property type="molecule type" value="Genomic_DNA"/>
</dbReference>
<organism evidence="7 8">
    <name type="scientific">Rhipicephalus microplus</name>
    <name type="common">Cattle tick</name>
    <name type="synonym">Boophilus microplus</name>
    <dbReference type="NCBI Taxonomy" id="6941"/>
    <lineage>
        <taxon>Eukaryota</taxon>
        <taxon>Metazoa</taxon>
        <taxon>Ecdysozoa</taxon>
        <taxon>Arthropoda</taxon>
        <taxon>Chelicerata</taxon>
        <taxon>Arachnida</taxon>
        <taxon>Acari</taxon>
        <taxon>Parasitiformes</taxon>
        <taxon>Ixodida</taxon>
        <taxon>Ixodoidea</taxon>
        <taxon>Ixodidae</taxon>
        <taxon>Rhipicephalinae</taxon>
        <taxon>Rhipicephalus</taxon>
        <taxon>Boophilus</taxon>
    </lineage>
</organism>
<dbReference type="VEuPathDB" id="VectorBase:LOC119187770"/>
<dbReference type="GO" id="GO:0005121">
    <property type="term" value="F:Toll binding"/>
    <property type="evidence" value="ECO:0007669"/>
    <property type="project" value="TreeGrafter"/>
</dbReference>
<keyword evidence="5" id="KW-0472">Membrane</keyword>
<feature type="transmembrane region" description="Helical" evidence="5">
    <location>
        <begin position="29"/>
        <end position="50"/>
    </location>
</feature>
<feature type="compositionally biased region" description="Basic and acidic residues" evidence="4">
    <location>
        <begin position="158"/>
        <end position="198"/>
    </location>
</feature>
<reference evidence="7" key="1">
    <citation type="journal article" date="2020" name="Cell">
        <title>Large-Scale Comparative Analyses of Tick Genomes Elucidate Their Genetic Diversity and Vector Capacities.</title>
        <authorList>
            <consortium name="Tick Genome and Microbiome Consortium (TIGMIC)"/>
            <person name="Jia N."/>
            <person name="Wang J."/>
            <person name="Shi W."/>
            <person name="Du L."/>
            <person name="Sun Y."/>
            <person name="Zhan W."/>
            <person name="Jiang J.F."/>
            <person name="Wang Q."/>
            <person name="Zhang B."/>
            <person name="Ji P."/>
            <person name="Bell-Sakyi L."/>
            <person name="Cui X.M."/>
            <person name="Yuan T.T."/>
            <person name="Jiang B.G."/>
            <person name="Yang W.F."/>
            <person name="Lam T.T."/>
            <person name="Chang Q.C."/>
            <person name="Ding S.J."/>
            <person name="Wang X.J."/>
            <person name="Zhu J.G."/>
            <person name="Ruan X.D."/>
            <person name="Zhao L."/>
            <person name="Wei J.T."/>
            <person name="Ye R.Z."/>
            <person name="Que T.C."/>
            <person name="Du C.H."/>
            <person name="Zhou Y.H."/>
            <person name="Cheng J.X."/>
            <person name="Dai P.F."/>
            <person name="Guo W.B."/>
            <person name="Han X.H."/>
            <person name="Huang E.J."/>
            <person name="Li L.F."/>
            <person name="Wei W."/>
            <person name="Gao Y.C."/>
            <person name="Liu J.Z."/>
            <person name="Shao H.Z."/>
            <person name="Wang X."/>
            <person name="Wang C.C."/>
            <person name="Yang T.C."/>
            <person name="Huo Q.B."/>
            <person name="Li W."/>
            <person name="Chen H.Y."/>
            <person name="Chen S.E."/>
            <person name="Zhou L.G."/>
            <person name="Ni X.B."/>
            <person name="Tian J.H."/>
            <person name="Sheng Y."/>
            <person name="Liu T."/>
            <person name="Pan Y.S."/>
            <person name="Xia L.Y."/>
            <person name="Li J."/>
            <person name="Zhao F."/>
            <person name="Cao W.C."/>
        </authorList>
    </citation>
    <scope>NUCLEOTIDE SEQUENCE</scope>
    <source>
        <strain evidence="7">Rmic-2018</strain>
    </source>
</reference>
<feature type="compositionally biased region" description="Basic and acidic residues" evidence="4">
    <location>
        <begin position="368"/>
        <end position="378"/>
    </location>
</feature>
<dbReference type="PANTHER" id="PTHR23199">
    <property type="entry name" value="NEUROTROPHIN 1-RELATED"/>
    <property type="match status" value="1"/>
</dbReference>
<feature type="region of interest" description="Disordered" evidence="4">
    <location>
        <begin position="113"/>
        <end position="211"/>
    </location>
</feature>
<dbReference type="Proteomes" id="UP000821866">
    <property type="component" value="Unassembled WGS sequence"/>
</dbReference>
<feature type="region of interest" description="Disordered" evidence="4">
    <location>
        <begin position="239"/>
        <end position="264"/>
    </location>
</feature>
<dbReference type="GO" id="GO:0005615">
    <property type="term" value="C:extracellular space"/>
    <property type="evidence" value="ECO:0007669"/>
    <property type="project" value="UniProtKB-ARBA"/>
</dbReference>
<dbReference type="InterPro" id="IPR052444">
    <property type="entry name" value="Spz/Toll_ligand-like"/>
</dbReference>
<keyword evidence="2" id="KW-1015">Disulfide bond</keyword>
<keyword evidence="3" id="KW-0325">Glycoprotein</keyword>
<evidence type="ECO:0000256" key="4">
    <source>
        <dbReference type="SAM" id="MobiDB-lite"/>
    </source>
</evidence>
<dbReference type="InterPro" id="IPR032104">
    <property type="entry name" value="Spaetzle"/>
</dbReference>
<dbReference type="Gene3D" id="2.10.90.10">
    <property type="entry name" value="Cystine-knot cytokines"/>
    <property type="match status" value="1"/>
</dbReference>
<evidence type="ECO:0000313" key="7">
    <source>
        <dbReference type="EMBL" id="KAH7931935.1"/>
    </source>
</evidence>
<keyword evidence="8" id="KW-1185">Reference proteome</keyword>
<sequence length="615" mass="68393">MHKAETTLFEWKKKIVSFHGFPGRAPTPLLAGVVLLVAAAVASNFVLFSASESDDVLPSVRYHDYDSPNRRHNTLSNSPEFVKDLYSLQSIPVPGVDYEFVAVPLKLPVDYRNIDSDDGEEKDATVDSAQKISNKDPQVTTNNDASSEADEGTSAQNKEARDSLKQDTPRRPLFDSSDERHDSSRPIFDDDRGRREYESYPSKLLPPPKLRTRLESQYPAASSYPGRRDVEVPRTGFLGVSHGRLEPQPTGSMQGGGRSDERSSKPVVEFHFDIPNDKFHSDLAHGRFSTFKEVPSSLDTLVSSDVSFLNKMIADPPVPDNATRDGTEHSNNAGGGDQANAVVRMFPSIAQHQPSDRTPSSYQTYPPNEHRAPERHESSPVSYEDSRSYSQPDSELRGYSAERDYPYKAASSTLQVKSKPANRTPRAKRASKTSGHRETRISSDFIEKNASSTETMVADHRSTLASCTDQDTLPFCLVDPSYPTKDIAMALREDVEFKRIFNHLRAAQNSGGREHGTARNVAAHCPSFVRPVRPLKGRDMLGEWKTIVNIDGFGQELLLNTCSAQKSPCRVKPEKSCVQLFEIRMLALYDEGTRKLHSGEFRVPTGCICGDDERP</sequence>
<feature type="region of interest" description="Disordered" evidence="4">
    <location>
        <begin position="315"/>
        <end position="338"/>
    </location>
</feature>
<dbReference type="Pfam" id="PF16077">
    <property type="entry name" value="Spaetzle"/>
    <property type="match status" value="1"/>
</dbReference>
<evidence type="ECO:0000256" key="1">
    <source>
        <dbReference type="ARBA" id="ARBA00022729"/>
    </source>
</evidence>
<dbReference type="SUPFAM" id="SSF57501">
    <property type="entry name" value="Cystine-knot cytokines"/>
    <property type="match status" value="1"/>
</dbReference>
<dbReference type="PANTHER" id="PTHR23199:SF12">
    <property type="entry name" value="NEUROTROPHIN 1-RELATED"/>
    <property type="match status" value="1"/>
</dbReference>
<feature type="compositionally biased region" description="Polar residues" evidence="4">
    <location>
        <begin position="351"/>
        <end position="366"/>
    </location>
</feature>
<name>A0A9J6CU14_RHIMP</name>
<protein>
    <recommendedName>
        <fullName evidence="6">Spaetzle domain-containing protein</fullName>
    </recommendedName>
</protein>
<keyword evidence="5" id="KW-1133">Transmembrane helix</keyword>
<comment type="caution">
    <text evidence="7">The sequence shown here is derived from an EMBL/GenBank/DDBJ whole genome shotgun (WGS) entry which is preliminary data.</text>
</comment>
<evidence type="ECO:0000256" key="2">
    <source>
        <dbReference type="ARBA" id="ARBA00023157"/>
    </source>
</evidence>
<evidence type="ECO:0000313" key="8">
    <source>
        <dbReference type="Proteomes" id="UP000821866"/>
    </source>
</evidence>
<keyword evidence="1" id="KW-0732">Signal</keyword>
<dbReference type="GO" id="GO:0008083">
    <property type="term" value="F:growth factor activity"/>
    <property type="evidence" value="ECO:0007669"/>
    <property type="project" value="TreeGrafter"/>
</dbReference>
<accession>A0A9J6CU14</accession>
<evidence type="ECO:0000259" key="6">
    <source>
        <dbReference type="Pfam" id="PF16077"/>
    </source>
</evidence>
<proteinExistence type="predicted"/>
<evidence type="ECO:0000256" key="5">
    <source>
        <dbReference type="SAM" id="Phobius"/>
    </source>
</evidence>
<keyword evidence="5" id="KW-0812">Transmembrane</keyword>
<feature type="compositionally biased region" description="Polar residues" evidence="4">
    <location>
        <begin position="127"/>
        <end position="146"/>
    </location>
</feature>
<evidence type="ECO:0000256" key="3">
    <source>
        <dbReference type="ARBA" id="ARBA00023180"/>
    </source>
</evidence>
<dbReference type="GO" id="GO:0021556">
    <property type="term" value="P:central nervous system formation"/>
    <property type="evidence" value="ECO:0007669"/>
    <property type="project" value="TreeGrafter"/>
</dbReference>
<feature type="domain" description="Spaetzle" evidence="6">
    <location>
        <begin position="524"/>
        <end position="609"/>
    </location>
</feature>
<feature type="region of interest" description="Disordered" evidence="4">
    <location>
        <begin position="351"/>
        <end position="440"/>
    </location>
</feature>
<feature type="compositionally biased region" description="Basic and acidic residues" evidence="4">
    <location>
        <begin position="394"/>
        <end position="406"/>
    </location>
</feature>
<reference evidence="7" key="2">
    <citation type="submission" date="2021-09" db="EMBL/GenBank/DDBJ databases">
        <authorList>
            <person name="Jia N."/>
            <person name="Wang J."/>
            <person name="Shi W."/>
            <person name="Du L."/>
            <person name="Sun Y."/>
            <person name="Zhan W."/>
            <person name="Jiang J."/>
            <person name="Wang Q."/>
            <person name="Zhang B."/>
            <person name="Ji P."/>
            <person name="Sakyi L.B."/>
            <person name="Cui X."/>
            <person name="Yuan T."/>
            <person name="Jiang B."/>
            <person name="Yang W."/>
            <person name="Lam T.T.-Y."/>
            <person name="Chang Q."/>
            <person name="Ding S."/>
            <person name="Wang X."/>
            <person name="Zhu J."/>
            <person name="Ruan X."/>
            <person name="Zhao L."/>
            <person name="Wei J."/>
            <person name="Que T."/>
            <person name="Du C."/>
            <person name="Cheng J."/>
            <person name="Dai P."/>
            <person name="Han X."/>
            <person name="Huang E."/>
            <person name="Gao Y."/>
            <person name="Liu J."/>
            <person name="Shao H."/>
            <person name="Ye R."/>
            <person name="Li L."/>
            <person name="Wei W."/>
            <person name="Wang X."/>
            <person name="Wang C."/>
            <person name="Huo Q."/>
            <person name="Li W."/>
            <person name="Guo W."/>
            <person name="Chen H."/>
            <person name="Chen S."/>
            <person name="Zhou L."/>
            <person name="Zhou L."/>
            <person name="Ni X."/>
            <person name="Tian J."/>
            <person name="Zhou Y."/>
            <person name="Sheng Y."/>
            <person name="Liu T."/>
            <person name="Pan Y."/>
            <person name="Xia L."/>
            <person name="Li J."/>
            <person name="Zhao F."/>
            <person name="Cao W."/>
        </authorList>
    </citation>
    <scope>NUCLEOTIDE SEQUENCE</scope>
    <source>
        <strain evidence="7">Rmic-2018</strain>
        <tissue evidence="7">Larvae</tissue>
    </source>
</reference>